<dbReference type="Gene3D" id="2.40.50.140">
    <property type="entry name" value="Nucleic acid-binding proteins"/>
    <property type="match status" value="2"/>
</dbReference>
<dbReference type="PANTHER" id="PTHR23355">
    <property type="entry name" value="RIBONUCLEASE"/>
    <property type="match status" value="1"/>
</dbReference>
<dbReference type="OrthoDB" id="9764149at2"/>
<evidence type="ECO:0000256" key="2">
    <source>
        <dbReference type="ARBA" id="ARBA00004496"/>
    </source>
</evidence>
<evidence type="ECO:0000256" key="7">
    <source>
        <dbReference type="ARBA" id="ARBA00022839"/>
    </source>
</evidence>
<keyword evidence="8 9" id="KW-0694">RNA-binding</keyword>
<comment type="catalytic activity">
    <reaction evidence="1 9">
        <text>Exonucleolytic cleavage in the 3'- to 5'-direction to yield nucleoside 5'-phosphates.</text>
        <dbReference type="EC" id="3.1.13.1"/>
    </reaction>
</comment>
<dbReference type="AlphaFoldDB" id="A0A2P5T2K7"/>
<dbReference type="InterPro" id="IPR022966">
    <property type="entry name" value="RNase_II/R_CS"/>
</dbReference>
<dbReference type="Proteomes" id="UP000295937">
    <property type="component" value="Unassembled WGS sequence"/>
</dbReference>
<dbReference type="GO" id="GO:0006402">
    <property type="term" value="P:mRNA catabolic process"/>
    <property type="evidence" value="ECO:0007669"/>
    <property type="project" value="UniProtKB-UniRule"/>
</dbReference>
<dbReference type="NCBIfam" id="TIGR00358">
    <property type="entry name" value="3_prime_RNase"/>
    <property type="match status" value="1"/>
</dbReference>
<dbReference type="PANTHER" id="PTHR23355:SF37">
    <property type="entry name" value="EXORIBONUCLEASE 2"/>
    <property type="match status" value="1"/>
</dbReference>
<evidence type="ECO:0000256" key="9">
    <source>
        <dbReference type="HAMAP-Rule" id="MF_01036"/>
    </source>
</evidence>
<comment type="subcellular location">
    <subcellularLocation>
        <location evidence="2 9">Cytoplasm</location>
    </subcellularLocation>
</comment>
<evidence type="ECO:0000256" key="4">
    <source>
        <dbReference type="ARBA" id="ARBA00022490"/>
    </source>
</evidence>
<dbReference type="HAMAP" id="MF_01036">
    <property type="entry name" value="RNase_II"/>
    <property type="match status" value="1"/>
</dbReference>
<evidence type="ECO:0000259" key="10">
    <source>
        <dbReference type="SMART" id="SM00357"/>
    </source>
</evidence>
<dbReference type="NCBIfam" id="NF003455">
    <property type="entry name" value="PRK05054.1"/>
    <property type="match status" value="1"/>
</dbReference>
<dbReference type="SMART" id="SM00357">
    <property type="entry name" value="CSP"/>
    <property type="match status" value="1"/>
</dbReference>
<keyword evidence="7 9" id="KW-0269">Exonuclease</keyword>
<dbReference type="Pfam" id="PF00773">
    <property type="entry name" value="RNB"/>
    <property type="match status" value="1"/>
</dbReference>
<dbReference type="GO" id="GO:0008859">
    <property type="term" value="F:exoribonuclease II activity"/>
    <property type="evidence" value="ECO:0007669"/>
    <property type="project" value="UniProtKB-UniRule"/>
</dbReference>
<dbReference type="Pfam" id="PF08206">
    <property type="entry name" value="OB_RNB"/>
    <property type="match status" value="1"/>
</dbReference>
<gene>
    <name evidence="9" type="primary">rnb</name>
    <name evidence="12" type="ORF">CRV09_00725</name>
</gene>
<dbReference type="SUPFAM" id="SSF50249">
    <property type="entry name" value="Nucleic acid-binding proteins"/>
    <property type="match status" value="4"/>
</dbReference>
<accession>A0A2P5T2K7</accession>
<dbReference type="Gene3D" id="2.40.50.640">
    <property type="match status" value="1"/>
</dbReference>
<evidence type="ECO:0000256" key="1">
    <source>
        <dbReference type="ARBA" id="ARBA00001849"/>
    </source>
</evidence>
<dbReference type="EMBL" id="PDKR01000001">
    <property type="protein sequence ID" value="PPI88821.1"/>
    <property type="molecule type" value="Genomic_DNA"/>
</dbReference>
<evidence type="ECO:0000256" key="5">
    <source>
        <dbReference type="ARBA" id="ARBA00022722"/>
    </source>
</evidence>
<dbReference type="GO" id="GO:0003723">
    <property type="term" value="F:RNA binding"/>
    <property type="evidence" value="ECO:0007669"/>
    <property type="project" value="UniProtKB-KW"/>
</dbReference>
<evidence type="ECO:0000259" key="11">
    <source>
        <dbReference type="SMART" id="SM00955"/>
    </source>
</evidence>
<keyword evidence="5 9" id="KW-0540">Nuclease</keyword>
<evidence type="ECO:0000313" key="12">
    <source>
        <dbReference type="EMBL" id="PPI88821.1"/>
    </source>
</evidence>
<dbReference type="SMART" id="SM00955">
    <property type="entry name" value="RNB"/>
    <property type="match status" value="1"/>
</dbReference>
<name>A0A2P5T2K7_9GAMM</name>
<dbReference type="EC" id="3.1.13.1" evidence="9"/>
<protein>
    <recommendedName>
        <fullName evidence="9">Exoribonuclease 2</fullName>
        <ecNumber evidence="9">3.1.13.1</ecNumber>
    </recommendedName>
    <alternativeName>
        <fullName evidence="9">Exoribonuclease II</fullName>
        <shortName evidence="9">RNase II</shortName>
        <shortName evidence="9">Ribonuclease II</shortName>
    </alternativeName>
</protein>
<evidence type="ECO:0000313" key="13">
    <source>
        <dbReference type="Proteomes" id="UP000295937"/>
    </source>
</evidence>
<dbReference type="RefSeq" id="WP_136132247.1">
    <property type="nucleotide sequence ID" value="NZ_PDKR01000001.1"/>
</dbReference>
<reference evidence="12 13" key="1">
    <citation type="journal article" date="2018" name="Genome Biol. Evol.">
        <title>Cladogenesis and Genomic Streamlining in Extracellular Endosymbionts of Tropical Stink Bugs.</title>
        <authorList>
            <person name="Otero-Bravo A."/>
            <person name="Goffredi S."/>
            <person name="Sabree Z.L."/>
        </authorList>
    </citation>
    <scope>NUCLEOTIDE SEQUENCE [LARGE SCALE GENOMIC DNA]</scope>
    <source>
        <strain evidence="12 13">SoEO</strain>
    </source>
</reference>
<dbReference type="NCBIfam" id="TIGR02062">
    <property type="entry name" value="RNase_B"/>
    <property type="match status" value="1"/>
</dbReference>
<evidence type="ECO:0000256" key="3">
    <source>
        <dbReference type="ARBA" id="ARBA00009925"/>
    </source>
</evidence>
<comment type="caution">
    <text evidence="12">The sequence shown here is derived from an EMBL/GenBank/DDBJ whole genome shotgun (WGS) entry which is preliminary data.</text>
</comment>
<dbReference type="InterPro" id="IPR001900">
    <property type="entry name" value="RNase_II/R"/>
</dbReference>
<dbReference type="InterPro" id="IPR004476">
    <property type="entry name" value="RNase_II/RNase_R"/>
</dbReference>
<dbReference type="InterPro" id="IPR013223">
    <property type="entry name" value="RNase_B_OB_dom"/>
</dbReference>
<dbReference type="InterPro" id="IPR050180">
    <property type="entry name" value="RNR_Ribonuclease"/>
</dbReference>
<comment type="function">
    <text evidence="9">Involved in mRNA degradation. Hydrolyzes single-stranded polyribonucleotides processively in the 3' to 5' direction.</text>
</comment>
<dbReference type="InterPro" id="IPR011129">
    <property type="entry name" value="CSD"/>
</dbReference>
<dbReference type="InterPro" id="IPR012340">
    <property type="entry name" value="NA-bd_OB-fold"/>
</dbReference>
<comment type="similarity">
    <text evidence="3 9">Belongs to the RNR ribonuclease family. RNase II subfamily.</text>
</comment>
<feature type="domain" description="RNB" evidence="11">
    <location>
        <begin position="189"/>
        <end position="516"/>
    </location>
</feature>
<dbReference type="InterPro" id="IPR011804">
    <property type="entry name" value="RNase_II"/>
</dbReference>
<evidence type="ECO:0000256" key="6">
    <source>
        <dbReference type="ARBA" id="ARBA00022801"/>
    </source>
</evidence>
<keyword evidence="4 9" id="KW-0963">Cytoplasm</keyword>
<feature type="domain" description="Cold-shock" evidence="10">
    <location>
        <begin position="23"/>
        <end position="79"/>
    </location>
</feature>
<dbReference type="GO" id="GO:0005829">
    <property type="term" value="C:cytosol"/>
    <property type="evidence" value="ECO:0007669"/>
    <property type="project" value="TreeGrafter"/>
</dbReference>
<dbReference type="PROSITE" id="PS01175">
    <property type="entry name" value="RIBONUCLEASE_II"/>
    <property type="match status" value="1"/>
</dbReference>
<proteinExistence type="inferred from homology"/>
<organism evidence="12 13">
    <name type="scientific">Candidatus Pantoea edessiphila</name>
    <dbReference type="NCBI Taxonomy" id="2044610"/>
    <lineage>
        <taxon>Bacteria</taxon>
        <taxon>Pseudomonadati</taxon>
        <taxon>Pseudomonadota</taxon>
        <taxon>Gammaproteobacteria</taxon>
        <taxon>Enterobacterales</taxon>
        <taxon>Erwiniaceae</taxon>
        <taxon>Pantoea</taxon>
    </lineage>
</organism>
<sequence length="643" mass="74022">MFQNNILLIQLKEKLRAKNNFVEGIVRSKGKDFGFLEVNSQKSYLIPKSQMKKVMHGDRIIATIKSNKDREFATPEKLVIPYLNRFVGRIYAKNNVILIMPDNPCLKELIPCKNIESLKYKFQNGDWAIAKMCAHPLKDKCGFHAELIDFVIKSNDHYAPWWVTLSRYNLERKPPTVDLIEMIDENLNRKDLVDLDFITIDSINTEDMDDALYIEELSDGNLHLIIAIADPTSYVSEGSELDTIAAQRCFTNYLPGFNIPMLPRQLSDNICSLRPNYRRPVLACSVMITNEGNLLNINFFAAWIKSKAKLAYNEVSDWLENIGTWKPTDVKIANQILLLYRLCLIRIKWRQNYALVFQGRPDYRFLIGDKGEVLEVIAEQRRIANHIIEEAMVLANICAGKILNERLGFGIYNVHLGFDLTNIQQAIAILAEHNIIVDAKTITTLDGFRLLRRQLDAQPTQFLNNRLRRFQAFAEISNKPGPHFGLGLENYATWTSPIRKFGDMINHRLLKAIIIGNKISCPDNSLIIKISERRRLNRIAERDISDWLYARYLLKFVGTNHKFITEIIYISRKGIKVRLLDNGALAFIPLSSIHLVRDEIICNYENGTLNVKDKFSFRVSDIIDTTITKVCVDTRTIFVRPII</sequence>
<evidence type="ECO:0000256" key="8">
    <source>
        <dbReference type="ARBA" id="ARBA00022884"/>
    </source>
</evidence>
<keyword evidence="6 9" id="KW-0378">Hydrolase</keyword>